<dbReference type="InterPro" id="IPR012349">
    <property type="entry name" value="Split_barrel_FMN-bd"/>
</dbReference>
<proteinExistence type="predicted"/>
<gene>
    <name evidence="1" type="ORF">A2799_01105</name>
</gene>
<comment type="caution">
    <text evidence="1">The sequence shown here is derived from an EMBL/GenBank/DDBJ whole genome shotgun (WGS) entry which is preliminary data.</text>
</comment>
<sequence>MFFVANEDLNFYFITKSETAKVANIAANSKVSVVVSDQDSYKTVEANGIAIAISGFEKIRTIIQMFTKIYVKEEVIEHGKLFNWPPPIEKIEKGDIMVYELKPSYLRYADYSNSSPLEGNFVQEIIVNP</sequence>
<dbReference type="Proteomes" id="UP000176850">
    <property type="component" value="Unassembled WGS sequence"/>
</dbReference>
<evidence type="ECO:0000313" key="1">
    <source>
        <dbReference type="EMBL" id="OGK19758.1"/>
    </source>
</evidence>
<dbReference type="SUPFAM" id="SSF50475">
    <property type="entry name" value="FMN-binding split barrel"/>
    <property type="match status" value="1"/>
</dbReference>
<dbReference type="EMBL" id="MFZH01000006">
    <property type="protein sequence ID" value="OGK19758.1"/>
    <property type="molecule type" value="Genomic_DNA"/>
</dbReference>
<dbReference type="AlphaFoldDB" id="A0A1F7GLC2"/>
<evidence type="ECO:0000313" key="2">
    <source>
        <dbReference type="Proteomes" id="UP000176850"/>
    </source>
</evidence>
<dbReference type="Gene3D" id="2.30.110.10">
    <property type="entry name" value="Electron Transport, Fmn-binding Protein, Chain A"/>
    <property type="match status" value="1"/>
</dbReference>
<protein>
    <submittedName>
        <fullName evidence="1">Uncharacterized protein</fullName>
    </submittedName>
</protein>
<name>A0A1F7GLC2_9BACT</name>
<reference evidence="1 2" key="1">
    <citation type="journal article" date="2016" name="Nat. Commun.">
        <title>Thousands of microbial genomes shed light on interconnected biogeochemical processes in an aquifer system.</title>
        <authorList>
            <person name="Anantharaman K."/>
            <person name="Brown C.T."/>
            <person name="Hug L.A."/>
            <person name="Sharon I."/>
            <person name="Castelle C.J."/>
            <person name="Probst A.J."/>
            <person name="Thomas B.C."/>
            <person name="Singh A."/>
            <person name="Wilkins M.J."/>
            <person name="Karaoz U."/>
            <person name="Brodie E.L."/>
            <person name="Williams K.H."/>
            <person name="Hubbard S.S."/>
            <person name="Banfield J.F."/>
        </authorList>
    </citation>
    <scope>NUCLEOTIDE SEQUENCE [LARGE SCALE GENOMIC DNA]</scope>
</reference>
<accession>A0A1F7GLC2</accession>
<organism evidence="1 2">
    <name type="scientific">Candidatus Roizmanbacteria bacterium RIFCSPHIGHO2_01_FULL_39_24</name>
    <dbReference type="NCBI Taxonomy" id="1802032"/>
    <lineage>
        <taxon>Bacteria</taxon>
        <taxon>Candidatus Roizmaniibacteriota</taxon>
    </lineage>
</organism>